<evidence type="ECO:0000313" key="1">
    <source>
        <dbReference type="EMBL" id="RZO76646.1"/>
    </source>
</evidence>
<dbReference type="GO" id="GO:0016740">
    <property type="term" value="F:transferase activity"/>
    <property type="evidence" value="ECO:0007669"/>
    <property type="project" value="UniProtKB-KW"/>
</dbReference>
<name>A0A520S2G8_9GAMM</name>
<dbReference type="Gene3D" id="3.30.1540.10">
    <property type="entry name" value="formyl-coa transferase, domain 3"/>
    <property type="match status" value="1"/>
</dbReference>
<reference evidence="1 2" key="1">
    <citation type="submission" date="2019-02" db="EMBL/GenBank/DDBJ databases">
        <title>Prokaryotic population dynamics and viral predation in marine succession experiment using metagenomics: the confinement effect.</title>
        <authorList>
            <person name="Haro-Moreno J.M."/>
            <person name="Rodriguez-Valera F."/>
            <person name="Lopez-Perez M."/>
        </authorList>
    </citation>
    <scope>NUCLEOTIDE SEQUENCE [LARGE SCALE GENOMIC DNA]</scope>
    <source>
        <strain evidence="1">MED-G157</strain>
    </source>
</reference>
<gene>
    <name evidence="1" type="ORF">EVA68_03645</name>
</gene>
<dbReference type="AlphaFoldDB" id="A0A520S2G8"/>
<dbReference type="EMBL" id="SHAG01000009">
    <property type="protein sequence ID" value="RZO76646.1"/>
    <property type="molecule type" value="Genomic_DNA"/>
</dbReference>
<keyword evidence="1" id="KW-0808">Transferase</keyword>
<dbReference type="InterPro" id="IPR003673">
    <property type="entry name" value="CoA-Trfase_fam_III"/>
</dbReference>
<dbReference type="Proteomes" id="UP000316199">
    <property type="component" value="Unassembled WGS sequence"/>
</dbReference>
<evidence type="ECO:0000313" key="2">
    <source>
        <dbReference type="Proteomes" id="UP000316199"/>
    </source>
</evidence>
<comment type="caution">
    <text evidence="1">The sequence shown here is derived from an EMBL/GenBank/DDBJ whole genome shotgun (WGS) entry which is preliminary data.</text>
</comment>
<dbReference type="PANTHER" id="PTHR48228">
    <property type="entry name" value="SUCCINYL-COA--D-CITRAMALATE COA-TRANSFERASE"/>
    <property type="match status" value="1"/>
</dbReference>
<accession>A0A520S2G8</accession>
<proteinExistence type="predicted"/>
<protein>
    <submittedName>
        <fullName evidence="1">CoA transferase</fullName>
    </submittedName>
</protein>
<dbReference type="SUPFAM" id="SSF89796">
    <property type="entry name" value="CoA-transferase family III (CaiB/BaiF)"/>
    <property type="match status" value="1"/>
</dbReference>
<dbReference type="Pfam" id="PF02515">
    <property type="entry name" value="CoA_transf_3"/>
    <property type="match status" value="1"/>
</dbReference>
<dbReference type="InterPro" id="IPR023606">
    <property type="entry name" value="CoA-Trfase_III_dom_1_sf"/>
</dbReference>
<dbReference type="InterPro" id="IPR044855">
    <property type="entry name" value="CoA-Trfase_III_dom3_sf"/>
</dbReference>
<organism evidence="1 2">
    <name type="scientific">OM182 bacterium</name>
    <dbReference type="NCBI Taxonomy" id="2510334"/>
    <lineage>
        <taxon>Bacteria</taxon>
        <taxon>Pseudomonadati</taxon>
        <taxon>Pseudomonadota</taxon>
        <taxon>Gammaproteobacteria</taxon>
        <taxon>OMG group</taxon>
        <taxon>OM182 clade</taxon>
    </lineage>
</organism>
<sequence length="400" mass="44269">MTYILDGIKVIELASYGAAPAVATILSDFGADVIKIEAPTGDDRHLSDGNGETEYYRLLNSRNKKGICLDLSKAAGKDVLHQLVRSSDVLLTNFLDREMEQFELEYETLRKTNPKLIYAHVSGYGRKGPDRDQRGFDMVGWWARTGILAAMRFLRGETAPPATGVGDHVTALALSSAVMMALYHREKTGEGNFVSTSLVASGCYANGVALQRAIAGYDCDAALGKATRIGSSLSNLYRTRDDESVVLIITNLKKEWSSLVKALGHKEWLKDPEFVDITDWHAYTPDLESRISSAIREYNLKDLCWRLNEYGLAYSAVERAGDVVCDAHLIENGVLVRTNSELPDYRWTVSNPIDIEGFEKRQPAEGPAIGEHSEQILKDFGFSDNNIRDLIVAGVIVQSR</sequence>
<dbReference type="InterPro" id="IPR050509">
    <property type="entry name" value="CoA-transferase_III"/>
</dbReference>
<dbReference type="PANTHER" id="PTHR48228:SF2">
    <property type="entry name" value="E-CINNAMOYL-COA:R-PHENYLLACTATE COA TRANSFERASE LARGE SUBUNIT"/>
    <property type="match status" value="1"/>
</dbReference>
<dbReference type="Gene3D" id="3.40.50.10540">
    <property type="entry name" value="Crotonobetainyl-coa:carnitine coa-transferase, domain 1"/>
    <property type="match status" value="1"/>
</dbReference>